<keyword evidence="2" id="KW-1185">Reference proteome</keyword>
<gene>
    <name evidence="3" type="primary">LOC117577752</name>
</gene>
<accession>A0A6P8XYS9</accession>
<evidence type="ECO:0000313" key="2">
    <source>
        <dbReference type="Proteomes" id="UP000515160"/>
    </source>
</evidence>
<reference evidence="3" key="1">
    <citation type="submission" date="2025-08" db="UniProtKB">
        <authorList>
            <consortium name="RefSeq"/>
        </authorList>
    </citation>
    <scope>IDENTIFICATION</scope>
    <source>
        <strain evidence="3">15112-1751.03</strain>
        <tissue evidence="3">Whole Adult</tissue>
    </source>
</reference>
<proteinExistence type="predicted"/>
<dbReference type="Proteomes" id="UP000515160">
    <property type="component" value="Chromosome X"/>
</dbReference>
<feature type="region of interest" description="Disordered" evidence="1">
    <location>
        <begin position="186"/>
        <end position="209"/>
    </location>
</feature>
<organism evidence="2 3">
    <name type="scientific">Drosophila albomicans</name>
    <name type="common">Fruit fly</name>
    <dbReference type="NCBI Taxonomy" id="7291"/>
    <lineage>
        <taxon>Eukaryota</taxon>
        <taxon>Metazoa</taxon>
        <taxon>Ecdysozoa</taxon>
        <taxon>Arthropoda</taxon>
        <taxon>Hexapoda</taxon>
        <taxon>Insecta</taxon>
        <taxon>Pterygota</taxon>
        <taxon>Neoptera</taxon>
        <taxon>Endopterygota</taxon>
        <taxon>Diptera</taxon>
        <taxon>Brachycera</taxon>
        <taxon>Muscomorpha</taxon>
        <taxon>Ephydroidea</taxon>
        <taxon>Drosophilidae</taxon>
        <taxon>Drosophila</taxon>
    </lineage>
</organism>
<dbReference type="RefSeq" id="XP_034118554.1">
    <property type="nucleotide sequence ID" value="XM_034262663.2"/>
</dbReference>
<dbReference type="OrthoDB" id="7786950at2759"/>
<evidence type="ECO:0000313" key="3">
    <source>
        <dbReference type="RefSeq" id="XP_034118554.1"/>
    </source>
</evidence>
<feature type="compositionally biased region" description="Low complexity" evidence="1">
    <location>
        <begin position="187"/>
        <end position="209"/>
    </location>
</feature>
<sequence>MLPPLIEQDVPHFLTTRNTIAYCSQLHVRKSKSSLVLSRQLRFYEFANKQLLHHIDLRATCLQQLEPQLQTYTGPISSFLRRDDVLQPADDAANVTSSYSMLHAAEELPLSIGKYVFQGKHIYVLLRCWHTLIVLQRPATGGGSFELIAQHEQLEDYRLVRDGTLKYQAYVELQFINGKRMRCNFQPTTNSSSSNELPPSSSNNNNNNTAAGFQRLLQRVHSARAELQTQRALTQQDFVRAQEQQTFGVPAQRSPLLEEKQLLRRCGDVWTRICGASLVLGTLLNNTTSSVRPCVLHALRPLLHLSSVNGLNYTHRLYELPLQADAAPPEDYDELAQFWACQEQHSTNISWRLVTSNARLPPERSAVLLVRLQLHELIVLGQQHQQEQLQLLALYELHGQRRRQLQLQLASIELAPLLEQTQLHVPRFAAHTLHQDFLALIMTQTAHCPLRLKFPSAAQQLQFEQLLTTKLELRCHSVKQESQPLQLLDEATPPGDFGFGEEQRRDRRPRSTVQRIFYNPATQLLLLHNDPEQHWHIYAGSESELCLLLRRLLRDLLQLHCNVTLLELHQEACSVPANAALLMESALRDELQARAELLQLPSRREQLTANALKRVHQLELASDLLFTVINGQTQLESIP</sequence>
<evidence type="ECO:0000256" key="1">
    <source>
        <dbReference type="SAM" id="MobiDB-lite"/>
    </source>
</evidence>
<dbReference type="AlphaFoldDB" id="A0A6P8XYS9"/>
<dbReference type="GeneID" id="117577752"/>
<protein>
    <submittedName>
        <fullName evidence="3">Uncharacterized protein LOC117577752</fullName>
    </submittedName>
</protein>
<name>A0A6P8XYS9_DROAB</name>